<organism evidence="2 3">
    <name type="scientific">Dryococelus australis</name>
    <dbReference type="NCBI Taxonomy" id="614101"/>
    <lineage>
        <taxon>Eukaryota</taxon>
        <taxon>Metazoa</taxon>
        <taxon>Ecdysozoa</taxon>
        <taxon>Arthropoda</taxon>
        <taxon>Hexapoda</taxon>
        <taxon>Insecta</taxon>
        <taxon>Pterygota</taxon>
        <taxon>Neoptera</taxon>
        <taxon>Polyneoptera</taxon>
        <taxon>Phasmatodea</taxon>
        <taxon>Verophasmatodea</taxon>
        <taxon>Anareolatae</taxon>
        <taxon>Phasmatidae</taxon>
        <taxon>Eurycanthinae</taxon>
        <taxon>Dryococelus</taxon>
    </lineage>
</organism>
<feature type="region of interest" description="Disordered" evidence="1">
    <location>
        <begin position="275"/>
        <end position="294"/>
    </location>
</feature>
<dbReference type="EMBL" id="JARBHB010000013">
    <property type="protein sequence ID" value="KAJ8869938.1"/>
    <property type="molecule type" value="Genomic_DNA"/>
</dbReference>
<reference evidence="2 3" key="1">
    <citation type="submission" date="2023-02" db="EMBL/GenBank/DDBJ databases">
        <title>LHISI_Scaffold_Assembly.</title>
        <authorList>
            <person name="Stuart O.P."/>
            <person name="Cleave R."/>
            <person name="Magrath M.J.L."/>
            <person name="Mikheyev A.S."/>
        </authorList>
    </citation>
    <scope>NUCLEOTIDE SEQUENCE [LARGE SCALE GENOMIC DNA]</scope>
    <source>
        <strain evidence="2">Daus_M_001</strain>
        <tissue evidence="2">Leg muscle</tissue>
    </source>
</reference>
<gene>
    <name evidence="2" type="ORF">PR048_028949</name>
</gene>
<keyword evidence="3" id="KW-1185">Reference proteome</keyword>
<dbReference type="Proteomes" id="UP001159363">
    <property type="component" value="Chromosome 12"/>
</dbReference>
<accession>A0ABQ9GEQ8</accession>
<proteinExistence type="predicted"/>
<evidence type="ECO:0000313" key="3">
    <source>
        <dbReference type="Proteomes" id="UP001159363"/>
    </source>
</evidence>
<protein>
    <submittedName>
        <fullName evidence="2">Uncharacterized protein</fullName>
    </submittedName>
</protein>
<sequence length="362" mass="39706">MSSVSRHADLRTGWLQFNAHKVAYPSLHAATDISGLTMDPIACAVQHLLCIGDLQGIPSHPRSHFLDVNGETFKGSHSTGSWHNSVDLAGRHIPLFTRVTLAPLRLVACKSPTSISVNLPFILFLFTGGPQRFSYLVPEHNTGTAKPSDRQQMKRFALSGCGLPLQWTAAVRRDRSTPRGDNNGEIRVTGGHGGRVVSLLASHQGDPGSIPDRDTPDFRMWESCRIMQLVGGFSRGSPVSPAFSFRHCSILTSIALIGSQDLDVKSRPNLFTHPTKSRAKWHSGKPCDSHSGGPEFDFRSSHRDFGYPGFSEISPANAAMLPQLYSEAVHGSLSAMRQILSQRFDESWRTLADLMQPMVFPV</sequence>
<name>A0ABQ9GEQ8_9NEOP</name>
<comment type="caution">
    <text evidence="2">The sequence shown here is derived from an EMBL/GenBank/DDBJ whole genome shotgun (WGS) entry which is preliminary data.</text>
</comment>
<evidence type="ECO:0000256" key="1">
    <source>
        <dbReference type="SAM" id="MobiDB-lite"/>
    </source>
</evidence>
<evidence type="ECO:0000313" key="2">
    <source>
        <dbReference type="EMBL" id="KAJ8869938.1"/>
    </source>
</evidence>